<dbReference type="Proteomes" id="UP000634529">
    <property type="component" value="Unassembled WGS sequence"/>
</dbReference>
<evidence type="ECO:0000313" key="2">
    <source>
        <dbReference type="Proteomes" id="UP000634529"/>
    </source>
</evidence>
<sequence>MIKKQIGKPLLPRPRNKALPVPLNKKGPKINVIFMSPTVRSSFDLGGGFRRHIFNDVEIPANDYAEIRLFIRNSNRNPVSAGWAIGEFHQAYAVESYPLSNTVWVITVYNATSLPRSVTPYLITKS</sequence>
<dbReference type="EMBL" id="JACYTN010000002">
    <property type="protein sequence ID" value="MBD8497299.1"/>
    <property type="molecule type" value="Genomic_DNA"/>
</dbReference>
<gene>
    <name evidence="1" type="ORF">IFO66_03195</name>
</gene>
<comment type="caution">
    <text evidence="1">The sequence shown here is derived from an EMBL/GenBank/DDBJ whole genome shotgun (WGS) entry which is preliminary data.</text>
</comment>
<dbReference type="RefSeq" id="WP_192023759.1">
    <property type="nucleotide sequence ID" value="NZ_JACYTN010000002.1"/>
</dbReference>
<keyword evidence="2" id="KW-1185">Reference proteome</keyword>
<reference evidence="1 2" key="1">
    <citation type="submission" date="2020-09" db="EMBL/GenBank/DDBJ databases">
        <title>Paenibacillus sp. CAU 1523 isolated from sand of Haeundae Beach.</title>
        <authorList>
            <person name="Kim W."/>
        </authorList>
    </citation>
    <scope>NUCLEOTIDE SEQUENCE [LARGE SCALE GENOMIC DNA]</scope>
    <source>
        <strain evidence="1 2">CAU 1523</strain>
    </source>
</reference>
<organism evidence="1 2">
    <name type="scientific">Paenibacillus arenosi</name>
    <dbReference type="NCBI Taxonomy" id="2774142"/>
    <lineage>
        <taxon>Bacteria</taxon>
        <taxon>Bacillati</taxon>
        <taxon>Bacillota</taxon>
        <taxon>Bacilli</taxon>
        <taxon>Bacillales</taxon>
        <taxon>Paenibacillaceae</taxon>
        <taxon>Paenibacillus</taxon>
    </lineage>
</organism>
<evidence type="ECO:0000313" key="1">
    <source>
        <dbReference type="EMBL" id="MBD8497299.1"/>
    </source>
</evidence>
<accession>A0ABR9AUE1</accession>
<name>A0ABR9AUE1_9BACL</name>
<protein>
    <submittedName>
        <fullName evidence="1">Uncharacterized protein</fullName>
    </submittedName>
</protein>
<proteinExistence type="predicted"/>